<feature type="transmembrane region" description="Helical" evidence="5">
    <location>
        <begin position="118"/>
        <end position="141"/>
    </location>
</feature>
<dbReference type="InterPro" id="IPR007568">
    <property type="entry name" value="RTA1"/>
</dbReference>
<organism evidence="6 7">
    <name type="scientific">Pseudopithomyces chartarum</name>
    <dbReference type="NCBI Taxonomy" id="1892770"/>
    <lineage>
        <taxon>Eukaryota</taxon>
        <taxon>Fungi</taxon>
        <taxon>Dikarya</taxon>
        <taxon>Ascomycota</taxon>
        <taxon>Pezizomycotina</taxon>
        <taxon>Dothideomycetes</taxon>
        <taxon>Pleosporomycetidae</taxon>
        <taxon>Pleosporales</taxon>
        <taxon>Massarineae</taxon>
        <taxon>Didymosphaeriaceae</taxon>
        <taxon>Pseudopithomyces</taxon>
    </lineage>
</organism>
<evidence type="ECO:0000256" key="4">
    <source>
        <dbReference type="ARBA" id="ARBA00023136"/>
    </source>
</evidence>
<evidence type="ECO:0000313" key="7">
    <source>
        <dbReference type="Proteomes" id="UP001280581"/>
    </source>
</evidence>
<evidence type="ECO:0000256" key="1">
    <source>
        <dbReference type="ARBA" id="ARBA00004141"/>
    </source>
</evidence>
<evidence type="ECO:0008006" key="8">
    <source>
        <dbReference type="Google" id="ProtNLM"/>
    </source>
</evidence>
<keyword evidence="2 5" id="KW-0812">Transmembrane</keyword>
<protein>
    <recommendedName>
        <fullName evidence="8">RTA1 domain protein</fullName>
    </recommendedName>
</protein>
<feature type="transmembrane region" description="Helical" evidence="5">
    <location>
        <begin position="44"/>
        <end position="64"/>
    </location>
</feature>
<feature type="transmembrane region" description="Helical" evidence="5">
    <location>
        <begin position="20"/>
        <end position="37"/>
    </location>
</feature>
<feature type="transmembrane region" description="Helical" evidence="5">
    <location>
        <begin position="161"/>
        <end position="184"/>
    </location>
</feature>
<sequence length="267" mass="30008">MTDGRPVPGSVYFYQPSKVAPAIFAALFFISGAWHLWQCIHYKSFKITALHPFCCLLFVVGFAFREYGAYHISNVTVYLVSTICIYSAPPILELANYHVLGRILYYVPYFAPLHPGRTLTTFGMISTLVEVLNALGVSLLANPNVKSQSAQDLGHVLMKMALILQMVVIIWTFEAALMLSNSFLWNGSHPRLYLPEDYHVYLAQDGVTELQGPGWESEQSWVMTFIDPCGLTAMLSGQNKQGGQNKKFWETNGFENLPLVRNREGQV</sequence>
<evidence type="ECO:0000256" key="2">
    <source>
        <dbReference type="ARBA" id="ARBA00022692"/>
    </source>
</evidence>
<dbReference type="PANTHER" id="PTHR31465:SF34">
    <property type="entry name" value="DOMAIN PROTEIN, PUTATIVE (AFU_ORTHOLOGUE AFUA_3G00480)-RELATED"/>
    <property type="match status" value="1"/>
</dbReference>
<evidence type="ECO:0000256" key="5">
    <source>
        <dbReference type="SAM" id="Phobius"/>
    </source>
</evidence>
<gene>
    <name evidence="6" type="ORF">GRF29_8g1051225</name>
</gene>
<comment type="subcellular location">
    <subcellularLocation>
        <location evidence="1">Membrane</location>
        <topology evidence="1">Multi-pass membrane protein</topology>
    </subcellularLocation>
</comment>
<keyword evidence="3 5" id="KW-1133">Transmembrane helix</keyword>
<comment type="caution">
    <text evidence="6">The sequence shown here is derived from an EMBL/GenBank/DDBJ whole genome shotgun (WGS) entry which is preliminary data.</text>
</comment>
<dbReference type="Proteomes" id="UP001280581">
    <property type="component" value="Unassembled WGS sequence"/>
</dbReference>
<keyword evidence="4 5" id="KW-0472">Membrane</keyword>
<dbReference type="Pfam" id="PF04479">
    <property type="entry name" value="RTA1"/>
    <property type="match status" value="1"/>
</dbReference>
<reference evidence="6 7" key="1">
    <citation type="submission" date="2021-02" db="EMBL/GenBank/DDBJ databases">
        <title>Genome assembly of Pseudopithomyces chartarum.</title>
        <authorList>
            <person name="Jauregui R."/>
            <person name="Singh J."/>
            <person name="Voisey C."/>
        </authorList>
    </citation>
    <scope>NUCLEOTIDE SEQUENCE [LARGE SCALE GENOMIC DNA]</scope>
    <source>
        <strain evidence="6 7">AGR01</strain>
    </source>
</reference>
<accession>A0AAN6RMC2</accession>
<dbReference type="PANTHER" id="PTHR31465">
    <property type="entry name" value="PROTEIN RTA1-RELATED"/>
    <property type="match status" value="1"/>
</dbReference>
<name>A0AAN6RMC2_9PLEO</name>
<evidence type="ECO:0000313" key="6">
    <source>
        <dbReference type="EMBL" id="KAK3215769.1"/>
    </source>
</evidence>
<keyword evidence="7" id="KW-1185">Reference proteome</keyword>
<dbReference type="GO" id="GO:0016020">
    <property type="term" value="C:membrane"/>
    <property type="evidence" value="ECO:0007669"/>
    <property type="project" value="UniProtKB-SubCell"/>
</dbReference>
<proteinExistence type="predicted"/>
<feature type="transmembrane region" description="Helical" evidence="5">
    <location>
        <begin position="76"/>
        <end position="97"/>
    </location>
</feature>
<dbReference type="EMBL" id="WVTA01000002">
    <property type="protein sequence ID" value="KAK3215769.1"/>
    <property type="molecule type" value="Genomic_DNA"/>
</dbReference>
<evidence type="ECO:0000256" key="3">
    <source>
        <dbReference type="ARBA" id="ARBA00022989"/>
    </source>
</evidence>
<dbReference type="AlphaFoldDB" id="A0AAN6RMC2"/>